<feature type="coiled-coil region" evidence="4">
    <location>
        <begin position="524"/>
        <end position="558"/>
    </location>
</feature>
<evidence type="ECO:0000256" key="2">
    <source>
        <dbReference type="ARBA" id="ARBA00022737"/>
    </source>
</evidence>
<dbReference type="SUPFAM" id="SSF50978">
    <property type="entry name" value="WD40 repeat-like"/>
    <property type="match status" value="1"/>
</dbReference>
<dbReference type="Proteomes" id="UP000247569">
    <property type="component" value="Unassembled WGS sequence"/>
</dbReference>
<protein>
    <submittedName>
        <fullName evidence="6">WD40 repeat protein</fullName>
    </submittedName>
</protein>
<dbReference type="RefSeq" id="WP_083894579.1">
    <property type="nucleotide sequence ID" value="NZ_QJKF01000025.1"/>
</dbReference>
<gene>
    <name evidence="6" type="ORF">DFR70_12562</name>
</gene>
<dbReference type="PROSITE" id="PS50294">
    <property type="entry name" value="WD_REPEATS_REGION"/>
    <property type="match status" value="3"/>
</dbReference>
<evidence type="ECO:0000256" key="1">
    <source>
        <dbReference type="ARBA" id="ARBA00022574"/>
    </source>
</evidence>
<feature type="repeat" description="WD" evidence="3">
    <location>
        <begin position="1159"/>
        <end position="1184"/>
    </location>
</feature>
<dbReference type="InterPro" id="IPR001680">
    <property type="entry name" value="WD40_rpt"/>
</dbReference>
<organism evidence="6 7">
    <name type="scientific">Nocardia tenerifensis</name>
    <dbReference type="NCBI Taxonomy" id="228006"/>
    <lineage>
        <taxon>Bacteria</taxon>
        <taxon>Bacillati</taxon>
        <taxon>Actinomycetota</taxon>
        <taxon>Actinomycetes</taxon>
        <taxon>Mycobacteriales</taxon>
        <taxon>Nocardiaceae</taxon>
        <taxon>Nocardia</taxon>
    </lineage>
</organism>
<dbReference type="InterPro" id="IPR019775">
    <property type="entry name" value="WD40_repeat_CS"/>
</dbReference>
<dbReference type="SUPFAM" id="SSF101908">
    <property type="entry name" value="Putative isomerase YbhE"/>
    <property type="match status" value="1"/>
</dbReference>
<dbReference type="InterPro" id="IPR049052">
    <property type="entry name" value="nSTAND1"/>
</dbReference>
<feature type="repeat" description="WD" evidence="3">
    <location>
        <begin position="784"/>
        <end position="815"/>
    </location>
</feature>
<dbReference type="EMBL" id="QJKF01000025">
    <property type="protein sequence ID" value="PXX54081.1"/>
    <property type="molecule type" value="Genomic_DNA"/>
</dbReference>
<dbReference type="PROSITE" id="PS00678">
    <property type="entry name" value="WD_REPEATS_1"/>
    <property type="match status" value="1"/>
</dbReference>
<evidence type="ECO:0000256" key="3">
    <source>
        <dbReference type="PROSITE-ProRule" id="PRU00221"/>
    </source>
</evidence>
<evidence type="ECO:0000313" key="7">
    <source>
        <dbReference type="Proteomes" id="UP000247569"/>
    </source>
</evidence>
<comment type="caution">
    <text evidence="6">The sequence shown here is derived from an EMBL/GenBank/DDBJ whole genome shotgun (WGS) entry which is preliminary data.</text>
</comment>
<dbReference type="InterPro" id="IPR036322">
    <property type="entry name" value="WD40_repeat_dom_sf"/>
</dbReference>
<dbReference type="Pfam" id="PF20703">
    <property type="entry name" value="nSTAND1"/>
    <property type="match status" value="1"/>
</dbReference>
<feature type="repeat" description="WD" evidence="3">
    <location>
        <begin position="1188"/>
        <end position="1221"/>
    </location>
</feature>
<dbReference type="InterPro" id="IPR015943">
    <property type="entry name" value="WD40/YVTN_repeat-like_dom_sf"/>
</dbReference>
<dbReference type="PANTHER" id="PTHR19879">
    <property type="entry name" value="TRANSCRIPTION INITIATION FACTOR TFIID"/>
    <property type="match status" value="1"/>
</dbReference>
<accession>A0A318JP76</accession>
<keyword evidence="2" id="KW-0677">Repeat</keyword>
<keyword evidence="1 3" id="KW-0853">WD repeat</keyword>
<dbReference type="PROSITE" id="PS50082">
    <property type="entry name" value="WD_REPEATS_2"/>
    <property type="match status" value="5"/>
</dbReference>
<feature type="domain" description="Novel STAND NTPase 1" evidence="5">
    <location>
        <begin position="111"/>
        <end position="487"/>
    </location>
</feature>
<dbReference type="OrthoDB" id="134501at2"/>
<reference evidence="6 7" key="1">
    <citation type="submission" date="2018-05" db="EMBL/GenBank/DDBJ databases">
        <title>Genomic Encyclopedia of Type Strains, Phase IV (KMG-IV): sequencing the most valuable type-strain genomes for metagenomic binning, comparative biology and taxonomic classification.</title>
        <authorList>
            <person name="Goeker M."/>
        </authorList>
    </citation>
    <scope>NUCLEOTIDE SEQUENCE [LARGE SCALE GENOMIC DNA]</scope>
    <source>
        <strain evidence="6 7">DSM 44704</strain>
    </source>
</reference>
<evidence type="ECO:0000256" key="4">
    <source>
        <dbReference type="SAM" id="Coils"/>
    </source>
</evidence>
<evidence type="ECO:0000313" key="6">
    <source>
        <dbReference type="EMBL" id="PXX54081.1"/>
    </source>
</evidence>
<name>A0A318JP76_9NOCA</name>
<dbReference type="PANTHER" id="PTHR19879:SF9">
    <property type="entry name" value="TRANSCRIPTION INITIATION FACTOR TFIID SUBUNIT 5"/>
    <property type="match status" value="1"/>
</dbReference>
<evidence type="ECO:0000259" key="5">
    <source>
        <dbReference type="Pfam" id="PF20703"/>
    </source>
</evidence>
<proteinExistence type="predicted"/>
<feature type="repeat" description="WD" evidence="3">
    <location>
        <begin position="1233"/>
        <end position="1274"/>
    </location>
</feature>
<sequence length="1302" mass="138885">MGAHVPGPADPACITSRELFSETLRTLALCAGLSVRQVAQAAGEHLPSGQTVPYGTIQGWFSGTATPDANSPFLTPVLLALGIAPQQISSWHAAAARVRRIPRPAAATRSPYRGLDPFELEHAADFFGRSELTRQLCEHVESVLASATGPSVVVVLGSSGAGKSSLLRAGLAAHFDCRILTPGPEPVAALKKTTEGYRVDGADEMVLVVDQCEELWALSPPDNGDHDQIRTHWNRQRRQFFGELSSWADRRRTAVVVGLRADHFSFATNEPLLRTALTNGHQIVVTPMNKRQLSQVIEAPAARRDIQVDPVLVQRLLEELAVTDSDSEPGALPLLSYALKQSWANLRPPRKVLKYDDYHKTGGIRGAIEKSAEGVYASLSPRAQLAAKRVLMRCVAVTEESTARRTAIRSELQWDDLRRIDIDTAIGRFAEERLITVSAVGVQASHEALLSAWQRLAQWIDTDRASLLQHRRFSVESREWERGGRAQKDLLSPGRTEEFTQWAADEVHGRELNPLEQQFLAANVAFHAEQAAKERRRVAELNETVHRLRISRTQLRRRARVLLWVAFLLTIVTVVASAAVVEAVDSRNRARTSAQVARTARNEAFSRLAAVQSGLLRNRDSALAQQLALVGWDSAATVEARSALLDSTAVATPRRTPTVPGTVVIAVSPGSKWLAVGNSDGNVRLLDRADTNAAPTLLAASTDPLYAVAFTPDGRRLAVGGVSGATLWDVSTPRRPRKLTSLSGITGPVYDLSWSPDGREVAAATTVGALRWSVDADGSTTALTSNSTTVIKAVAYSPGGQYLATGTETGAVQLWIRTPGEPDTPAGTVTMPRATDGILDLQFDPSSTRLAVGSQANECTLLDVTQPEKPSATMHLGGFTSYVNSVAFRNNGTAVAAGSSDNSVRLFDLSAGTTAQVLPGSAIVTSVANAGDTVISAATDGFIREWPLPGPVSANLGGRIYTLPTSADGFLAAVGLVAPVNSEFNLVHRYDLTDSAGVHELLPALLFEGGGKMSGVAAVSGDGRIVAAGTADGELYTWDVSEAERPHRFAPPVRVLDRVIATAVLSHDGRHAYAAAAGDAANRIAVVDFADPANPRTLETLTANGLVQLLTVSSDGTLLAASTANGVSVWDVSGTRITPVADLRGVFDSTVTAAKFGAGRLLAAGSDDRTVKLWDFTDPRTPAPMATLTGPSGAIMSLTFDPSGHRLAAGTGDNQVWVWDVGRPASPQPYAALNAYPGRVNDVAFSPDGSRLIAAGFDGTLRTWHTDPVDIAQTLCHTPASTISAAEWKQYFPETTYTDPCK</sequence>
<feature type="repeat" description="WD" evidence="3">
    <location>
        <begin position="876"/>
        <end position="917"/>
    </location>
</feature>
<dbReference type="SUPFAM" id="SSF52540">
    <property type="entry name" value="P-loop containing nucleoside triphosphate hydrolases"/>
    <property type="match status" value="1"/>
</dbReference>
<dbReference type="SMART" id="SM00320">
    <property type="entry name" value="WD40"/>
    <property type="match status" value="12"/>
</dbReference>
<dbReference type="Gene3D" id="2.130.10.10">
    <property type="entry name" value="YVTN repeat-like/Quinoprotein amine dehydrogenase"/>
    <property type="match status" value="4"/>
</dbReference>
<keyword evidence="7" id="KW-1185">Reference proteome</keyword>
<dbReference type="InterPro" id="IPR027417">
    <property type="entry name" value="P-loop_NTPase"/>
</dbReference>
<keyword evidence="4" id="KW-0175">Coiled coil</keyword>
<dbReference type="Pfam" id="PF00400">
    <property type="entry name" value="WD40"/>
    <property type="match status" value="5"/>
</dbReference>